<evidence type="ECO:0000313" key="2">
    <source>
        <dbReference type="EMBL" id="KAB2612658.1"/>
    </source>
</evidence>
<protein>
    <submittedName>
        <fullName evidence="2">Peregrin-like</fullName>
    </submittedName>
</protein>
<feature type="region of interest" description="Disordered" evidence="1">
    <location>
        <begin position="1"/>
        <end position="38"/>
    </location>
</feature>
<organism evidence="2 3">
    <name type="scientific">Pyrus ussuriensis x Pyrus communis</name>
    <dbReference type="NCBI Taxonomy" id="2448454"/>
    <lineage>
        <taxon>Eukaryota</taxon>
        <taxon>Viridiplantae</taxon>
        <taxon>Streptophyta</taxon>
        <taxon>Embryophyta</taxon>
        <taxon>Tracheophyta</taxon>
        <taxon>Spermatophyta</taxon>
        <taxon>Magnoliopsida</taxon>
        <taxon>eudicotyledons</taxon>
        <taxon>Gunneridae</taxon>
        <taxon>Pentapetalae</taxon>
        <taxon>rosids</taxon>
        <taxon>fabids</taxon>
        <taxon>Rosales</taxon>
        <taxon>Rosaceae</taxon>
        <taxon>Amygdaloideae</taxon>
        <taxon>Maleae</taxon>
        <taxon>Pyrus</taxon>
    </lineage>
</organism>
<evidence type="ECO:0000313" key="3">
    <source>
        <dbReference type="Proteomes" id="UP000327157"/>
    </source>
</evidence>
<dbReference type="EMBL" id="SMOL01000458">
    <property type="protein sequence ID" value="KAB2612658.1"/>
    <property type="molecule type" value="Genomic_DNA"/>
</dbReference>
<reference evidence="3" key="2">
    <citation type="submission" date="2019-10" db="EMBL/GenBank/DDBJ databases">
        <title>A de novo genome assembly of a pear dwarfing rootstock.</title>
        <authorList>
            <person name="Wang F."/>
            <person name="Wang J."/>
            <person name="Li S."/>
            <person name="Zhang Y."/>
            <person name="Fang M."/>
            <person name="Ma L."/>
            <person name="Zhao Y."/>
            <person name="Jiang S."/>
        </authorList>
    </citation>
    <scope>NUCLEOTIDE SEQUENCE [LARGE SCALE GENOMIC DNA]</scope>
</reference>
<gene>
    <name evidence="2" type="ORF">D8674_034974</name>
</gene>
<sequence>MREASGWRGDGGGSDGSHGIFAMAAPNQGRKEGDESVRLKDGGLGNSGWWWWEKMVDWATLVGGGGKRWWIGQLWLVVVGKDGGLGWTAG</sequence>
<keyword evidence="3" id="KW-1185">Reference proteome</keyword>
<dbReference type="Proteomes" id="UP000327157">
    <property type="component" value="Chromosome 9"/>
</dbReference>
<comment type="caution">
    <text evidence="2">The sequence shown here is derived from an EMBL/GenBank/DDBJ whole genome shotgun (WGS) entry which is preliminary data.</text>
</comment>
<reference evidence="2 3" key="3">
    <citation type="submission" date="2019-11" db="EMBL/GenBank/DDBJ databases">
        <title>A de novo genome assembly of a pear dwarfing rootstock.</title>
        <authorList>
            <person name="Wang F."/>
            <person name="Wang J."/>
            <person name="Li S."/>
            <person name="Zhang Y."/>
            <person name="Fang M."/>
            <person name="Ma L."/>
            <person name="Zhao Y."/>
            <person name="Jiang S."/>
        </authorList>
    </citation>
    <scope>NUCLEOTIDE SEQUENCE [LARGE SCALE GENOMIC DNA]</scope>
    <source>
        <strain evidence="2">S2</strain>
        <tissue evidence="2">Leaf</tissue>
    </source>
</reference>
<evidence type="ECO:0000256" key="1">
    <source>
        <dbReference type="SAM" id="MobiDB-lite"/>
    </source>
</evidence>
<dbReference type="AlphaFoldDB" id="A0A5N5GBF8"/>
<name>A0A5N5GBF8_9ROSA</name>
<accession>A0A5N5GBF8</accession>
<reference evidence="2 3" key="1">
    <citation type="submission" date="2019-09" db="EMBL/GenBank/DDBJ databases">
        <authorList>
            <person name="Ou C."/>
        </authorList>
    </citation>
    <scope>NUCLEOTIDE SEQUENCE [LARGE SCALE GENOMIC DNA]</scope>
    <source>
        <strain evidence="2">S2</strain>
        <tissue evidence="2">Leaf</tissue>
    </source>
</reference>
<proteinExistence type="predicted"/>
<feature type="compositionally biased region" description="Basic and acidic residues" evidence="1">
    <location>
        <begin position="29"/>
        <end position="38"/>
    </location>
</feature>